<evidence type="ECO:0000313" key="3">
    <source>
        <dbReference type="EMBL" id="WBO22650.1"/>
    </source>
</evidence>
<dbReference type="Gene3D" id="3.30.720.110">
    <property type="match status" value="1"/>
</dbReference>
<organism evidence="3 4">
    <name type="scientific">Sphingomonas abietis</name>
    <dbReference type="NCBI Taxonomy" id="3012344"/>
    <lineage>
        <taxon>Bacteria</taxon>
        <taxon>Pseudomonadati</taxon>
        <taxon>Pseudomonadota</taxon>
        <taxon>Alphaproteobacteria</taxon>
        <taxon>Sphingomonadales</taxon>
        <taxon>Sphingomonadaceae</taxon>
        <taxon>Sphingomonas</taxon>
    </lineage>
</organism>
<feature type="domain" description="VOC" evidence="2">
    <location>
        <begin position="3"/>
        <end position="134"/>
    </location>
</feature>
<dbReference type="PANTHER" id="PTHR34109:SF1">
    <property type="entry name" value="VOC DOMAIN-CONTAINING PROTEIN"/>
    <property type="match status" value="1"/>
</dbReference>
<evidence type="ECO:0000313" key="4">
    <source>
        <dbReference type="Proteomes" id="UP001210865"/>
    </source>
</evidence>
<dbReference type="Proteomes" id="UP001210865">
    <property type="component" value="Chromosome"/>
</dbReference>
<proteinExistence type="predicted"/>
<dbReference type="InterPro" id="IPR029068">
    <property type="entry name" value="Glyas_Bleomycin-R_OHBP_Dase"/>
</dbReference>
<accession>A0ABY7NPA8</accession>
<dbReference type="SUPFAM" id="SSF54593">
    <property type="entry name" value="Glyoxalase/Bleomycin resistance protein/Dihydroxybiphenyl dioxygenase"/>
    <property type="match status" value="1"/>
</dbReference>
<gene>
    <name evidence="3" type="ORF">PBT88_00395</name>
</gene>
<dbReference type="InterPro" id="IPR037523">
    <property type="entry name" value="VOC_core"/>
</dbReference>
<sequence length="144" mass="15829">MRHALIPTLRYDDAPAAILFLCDAFGFLPHAIYADEEDQEVIHHAQLQLDGNMIMLSSTSDDEASDTYRWRTTEEAGGITMCVYAVIADVDAHAERARAAGAELVTEPHDNEGYPGRGYTARDPEGNIWSFGDYDPFAPPPADA</sequence>
<feature type="region of interest" description="Disordered" evidence="1">
    <location>
        <begin position="101"/>
        <end position="122"/>
    </location>
</feature>
<reference evidence="3 4" key="1">
    <citation type="submission" date="2022-12" db="EMBL/GenBank/DDBJ databases">
        <title>Sphingomonas abieness sp. nov., an endophytic bacterium isolated from Abies koreana.</title>
        <authorList>
            <person name="Jiang L."/>
            <person name="Lee J."/>
        </authorList>
    </citation>
    <scope>NUCLEOTIDE SEQUENCE [LARGE SCALE GENOMIC DNA]</scope>
    <source>
        <strain evidence="4">PAMB 00755</strain>
    </source>
</reference>
<protein>
    <submittedName>
        <fullName evidence="3">VOC family protein</fullName>
    </submittedName>
</protein>
<dbReference type="EMBL" id="CP115174">
    <property type="protein sequence ID" value="WBO22650.1"/>
    <property type="molecule type" value="Genomic_DNA"/>
</dbReference>
<dbReference type="PROSITE" id="PS51819">
    <property type="entry name" value="VOC"/>
    <property type="match status" value="1"/>
</dbReference>
<dbReference type="Gene3D" id="3.30.720.120">
    <property type="match status" value="1"/>
</dbReference>
<dbReference type="Pfam" id="PF00903">
    <property type="entry name" value="Glyoxalase"/>
    <property type="match status" value="1"/>
</dbReference>
<dbReference type="InterPro" id="IPR004360">
    <property type="entry name" value="Glyas_Fos-R_dOase_dom"/>
</dbReference>
<dbReference type="RefSeq" id="WP_270077292.1">
    <property type="nucleotide sequence ID" value="NZ_CP115174.1"/>
</dbReference>
<dbReference type="PANTHER" id="PTHR34109">
    <property type="entry name" value="BNAUNNG04460D PROTEIN-RELATED"/>
    <property type="match status" value="1"/>
</dbReference>
<keyword evidence="4" id="KW-1185">Reference proteome</keyword>
<evidence type="ECO:0000259" key="2">
    <source>
        <dbReference type="PROSITE" id="PS51819"/>
    </source>
</evidence>
<evidence type="ECO:0000256" key="1">
    <source>
        <dbReference type="SAM" id="MobiDB-lite"/>
    </source>
</evidence>
<name>A0ABY7NPA8_9SPHN</name>